<protein>
    <submittedName>
        <fullName evidence="2">Predicted protein</fullName>
    </submittedName>
</protein>
<name>F2E8G6_HORVV</name>
<reference evidence="2" key="1">
    <citation type="journal article" date="2011" name="Plant Physiol.">
        <title>Comprehensive sequence analysis of 24,783 barley full-length cDNAs derived from 12 clone libraries.</title>
        <authorList>
            <person name="Matsumoto T."/>
            <person name="Tanaka T."/>
            <person name="Sakai H."/>
            <person name="Amano N."/>
            <person name="Kanamori H."/>
            <person name="Kurita K."/>
            <person name="Kikuta A."/>
            <person name="Kamiya K."/>
            <person name="Yamamoto M."/>
            <person name="Ikawa H."/>
            <person name="Fujii N."/>
            <person name="Hori K."/>
            <person name="Itoh T."/>
            <person name="Sato K."/>
        </authorList>
    </citation>
    <scope>NUCLEOTIDE SEQUENCE</scope>
    <source>
        <tissue evidence="2">Seed</tissue>
    </source>
</reference>
<evidence type="ECO:0000313" key="2">
    <source>
        <dbReference type="EMBL" id="BAK03638.1"/>
    </source>
</evidence>
<dbReference type="InterPro" id="IPR005135">
    <property type="entry name" value="Endo/exonuclease/phosphatase"/>
</dbReference>
<dbReference type="InterPro" id="IPR026960">
    <property type="entry name" value="RVT-Znf"/>
</dbReference>
<dbReference type="SUPFAM" id="SSF56219">
    <property type="entry name" value="DNase I-like"/>
    <property type="match status" value="1"/>
</dbReference>
<proteinExistence type="evidence at transcript level"/>
<evidence type="ECO:0000259" key="1">
    <source>
        <dbReference type="PROSITE" id="PS50878"/>
    </source>
</evidence>
<sequence>MSEPLSPIMCWNVCDLNNPAKRASVSEMAAAHRAAILCLQETKIATWSPELVRELGGQTLSGCIALPAIGTSGGAAILWNKDLATVTSHAIGEFAITAKVCLLGQRDSFWLSTVYGPADDARKDRFLLELSRSAPPAAEPWLINGDFNLIYEARDKNNLNLNRRLMGRFRSALDTTGLREIRCNNRRYTWTNERRNPTQMSIDKFFCNQAWEGLFPSASLQAAASATSDHCPLILADTSTVPRAAIFRFENFWPAFPRFHDTVARVWNRPVQDTNAFQRLNTKMVRTARDLKIWSKGFFSDAKLQFHMATEIVLRVDVAQEQRILTDAEFNLRRLLKLRLLGLVALERARRRQASRLTWLRLGDASTKFFHAKVRARNRKNFIHCLQVGPEIATTHEHKEDAIYQHYCNHLGATVDRHTGINWDRHNMPSVQDRGMDNPFTEEEVWEAIKASPSEKAPGPDGFTGAFYKACWGTIKQDIMEVFHSFYHLARGDFSSLNTAMIVLLPKKEGAMKVQVFRPISLIHSVAKIIAKVLATRLSGVISSIISPAQSAFVSSKPTQDSFLYVQNAVRSLHRKKRPALMFKLDIARTFDNVSWEYLIELLQRLGFPSRWRDWIALLLSSATSAVMLNGSVGPKFRHKRGLRQGDPLSPLLFIIAIDTLHRLLQAATQLEILAPLPGRDITLRVSLYADDAVIFANPDKGEIDALLQLLRDFGHATGLHVNPAKSTVSAIRCNDINLGDVLGNFGGQTVGFPVRYLGLPLTIARLRLVHIQYILDRIRARIVGWKGKLMSIAGRRVLVRSVLTALPTFALAVLRVPKKFLDDIDKARRRFLWAQDDPVTGGKCKVNWPGVCSPIDNGGLGILELHRFCRALRLRWLWLSWTSPDRPWIGLQLPCDNGDRNLFYASTAVSLGDGATASFWHSSWTGAGNLRSEFPTLHKHSRKKNRSVREALHNDTWIKDLAHGDNAHIWAETLRLHRWLQTSGPHLQENSRDSISWIHEASGLYSASSSYKAQFQGHTRSPFRKLIWASWAPARLKIFYWLLLRNRLWCNDRLQRRGWPIGYFCQLCLRNLETADHLFWQCTKVLEVWLLSSARHGCVSLNPAVWKHRNTPHDIIMDMISKARPEHKKGIRTMIVLILAQIWKDRNDCTFRLKTPAVRNITNSIQDTMELWRQAGAACLVHPFGEQTGVVT</sequence>
<dbReference type="EMBL" id="AK372440">
    <property type="protein sequence ID" value="BAK03638.1"/>
    <property type="molecule type" value="mRNA"/>
</dbReference>
<dbReference type="InterPro" id="IPR000477">
    <property type="entry name" value="RT_dom"/>
</dbReference>
<dbReference type="Pfam" id="PF03372">
    <property type="entry name" value="Exo_endo_phos"/>
    <property type="match status" value="1"/>
</dbReference>
<dbReference type="GO" id="GO:0003824">
    <property type="term" value="F:catalytic activity"/>
    <property type="evidence" value="ECO:0007669"/>
    <property type="project" value="InterPro"/>
</dbReference>
<dbReference type="CDD" id="cd01650">
    <property type="entry name" value="RT_nLTR_like"/>
    <property type="match status" value="1"/>
</dbReference>
<dbReference type="PANTHER" id="PTHR33116:SF87">
    <property type="entry name" value="OS01G0158850 PROTEIN"/>
    <property type="match status" value="1"/>
</dbReference>
<dbReference type="PROSITE" id="PS50878">
    <property type="entry name" value="RT_POL"/>
    <property type="match status" value="1"/>
</dbReference>
<dbReference type="SUPFAM" id="SSF56672">
    <property type="entry name" value="DNA/RNA polymerases"/>
    <property type="match status" value="1"/>
</dbReference>
<organism evidence="2">
    <name type="scientific">Hordeum vulgare subsp. vulgare</name>
    <name type="common">Domesticated barley</name>
    <dbReference type="NCBI Taxonomy" id="112509"/>
    <lineage>
        <taxon>Eukaryota</taxon>
        <taxon>Viridiplantae</taxon>
        <taxon>Streptophyta</taxon>
        <taxon>Embryophyta</taxon>
        <taxon>Tracheophyta</taxon>
        <taxon>Spermatophyta</taxon>
        <taxon>Magnoliopsida</taxon>
        <taxon>Liliopsida</taxon>
        <taxon>Poales</taxon>
        <taxon>Poaceae</taxon>
        <taxon>BOP clade</taxon>
        <taxon>Pooideae</taxon>
        <taxon>Triticodae</taxon>
        <taxon>Triticeae</taxon>
        <taxon>Hordeinae</taxon>
        <taxon>Hordeum</taxon>
    </lineage>
</organism>
<accession>F2E8G6</accession>
<dbReference type="InterPro" id="IPR036691">
    <property type="entry name" value="Endo/exonu/phosph_ase_sf"/>
</dbReference>
<dbReference type="Pfam" id="PF00078">
    <property type="entry name" value="RVT_1"/>
    <property type="match status" value="1"/>
</dbReference>
<feature type="domain" description="Reverse transcriptase" evidence="1">
    <location>
        <begin position="486"/>
        <end position="762"/>
    </location>
</feature>
<dbReference type="InterPro" id="IPR043502">
    <property type="entry name" value="DNA/RNA_pol_sf"/>
</dbReference>
<dbReference type="Gene3D" id="3.60.10.10">
    <property type="entry name" value="Endonuclease/exonuclease/phosphatase"/>
    <property type="match status" value="1"/>
</dbReference>
<dbReference type="PANTHER" id="PTHR33116">
    <property type="entry name" value="REVERSE TRANSCRIPTASE ZINC-BINDING DOMAIN-CONTAINING PROTEIN-RELATED-RELATED"/>
    <property type="match status" value="1"/>
</dbReference>
<dbReference type="AlphaFoldDB" id="F2E8G6"/>
<dbReference type="Pfam" id="PF13966">
    <property type="entry name" value="zf-RVT"/>
    <property type="match status" value="1"/>
</dbReference>